<name>A0A8E0S374_9TREM</name>
<organism evidence="2 3">
    <name type="scientific">Fasciolopsis buskii</name>
    <dbReference type="NCBI Taxonomy" id="27845"/>
    <lineage>
        <taxon>Eukaryota</taxon>
        <taxon>Metazoa</taxon>
        <taxon>Spiralia</taxon>
        <taxon>Lophotrochozoa</taxon>
        <taxon>Platyhelminthes</taxon>
        <taxon>Trematoda</taxon>
        <taxon>Digenea</taxon>
        <taxon>Plagiorchiida</taxon>
        <taxon>Echinostomata</taxon>
        <taxon>Echinostomatoidea</taxon>
        <taxon>Fasciolidae</taxon>
        <taxon>Fasciolopsis</taxon>
    </lineage>
</organism>
<reference evidence="2" key="1">
    <citation type="submission" date="2019-05" db="EMBL/GenBank/DDBJ databases">
        <title>Annotation for the trematode Fasciolopsis buski.</title>
        <authorList>
            <person name="Choi Y.-J."/>
        </authorList>
    </citation>
    <scope>NUCLEOTIDE SEQUENCE</scope>
    <source>
        <strain evidence="2">HT</strain>
        <tissue evidence="2">Whole worm</tissue>
    </source>
</reference>
<dbReference type="Proteomes" id="UP000728185">
    <property type="component" value="Unassembled WGS sequence"/>
</dbReference>
<feature type="non-terminal residue" evidence="2">
    <location>
        <position position="1"/>
    </location>
</feature>
<dbReference type="InterPro" id="IPR004843">
    <property type="entry name" value="Calcineurin-like_PHP"/>
</dbReference>
<gene>
    <name evidence="2" type="ORF">FBUS_07168</name>
</gene>
<dbReference type="OrthoDB" id="10327221at2759"/>
<dbReference type="EMBL" id="LUCM01000561">
    <property type="protein sequence ID" value="KAA0200382.1"/>
    <property type="molecule type" value="Genomic_DNA"/>
</dbReference>
<dbReference type="SMART" id="SM00156">
    <property type="entry name" value="PP2Ac"/>
    <property type="match status" value="1"/>
</dbReference>
<dbReference type="SUPFAM" id="SSF56300">
    <property type="entry name" value="Metallo-dependent phosphatases"/>
    <property type="match status" value="1"/>
</dbReference>
<dbReference type="InterPro" id="IPR029052">
    <property type="entry name" value="Metallo-depent_PP-like"/>
</dbReference>
<dbReference type="InterPro" id="IPR050341">
    <property type="entry name" value="PP1_catalytic_subunit"/>
</dbReference>
<dbReference type="Gene3D" id="3.60.21.10">
    <property type="match status" value="1"/>
</dbReference>
<evidence type="ECO:0000313" key="3">
    <source>
        <dbReference type="Proteomes" id="UP000728185"/>
    </source>
</evidence>
<comment type="caution">
    <text evidence="2">The sequence shown here is derived from an EMBL/GenBank/DDBJ whole genome shotgun (WGS) entry which is preliminary data.</text>
</comment>
<dbReference type="PANTHER" id="PTHR11668:SF516">
    <property type="entry name" value="SERINE_THREONINE SPECIFIC PROTEIN PHOSPHATASES DOMAIN-CONTAINING PROTEIN"/>
    <property type="match status" value="1"/>
</dbReference>
<evidence type="ECO:0000313" key="2">
    <source>
        <dbReference type="EMBL" id="KAA0200382.1"/>
    </source>
</evidence>
<dbReference type="PANTHER" id="PTHR11668">
    <property type="entry name" value="SERINE/THREONINE PROTEIN PHOSPHATASE"/>
    <property type="match status" value="1"/>
</dbReference>
<accession>A0A8E0S374</accession>
<dbReference type="GO" id="GO:0005737">
    <property type="term" value="C:cytoplasm"/>
    <property type="evidence" value="ECO:0007669"/>
    <property type="project" value="TreeGrafter"/>
</dbReference>
<dbReference type="InterPro" id="IPR006186">
    <property type="entry name" value="Ser/Thr-sp_prot-phosphatase"/>
</dbReference>
<dbReference type="GO" id="GO:0005634">
    <property type="term" value="C:nucleus"/>
    <property type="evidence" value="ECO:0007669"/>
    <property type="project" value="TreeGrafter"/>
</dbReference>
<dbReference type="Pfam" id="PF00149">
    <property type="entry name" value="Metallophos"/>
    <property type="match status" value="1"/>
</dbReference>
<sequence>KDVGFDEQSLNGSAIDLSTAEVQYLCKTASRLLLEERTFLQLEAPIQICGNICGQFADLIRLFDRGGYPPLARYLFLGGYVNWGNRSLETLCLILIYKILYPDCIFMLRGSHETELKARTRGLRNECESRALGEIWQDLLDLFDCLPLAALINDRIFCCYGGPPKDLESLEDIQCIQRPLHSRYTEKGIVGDLLYSKKNLHDPGFIPLDRGNLFGKDAVKSFLHRFDLKTICRAKEIVVDGYELFENSAELITLFSVPNYRMKYMNDGAVLQLSDTLNVTIMVCFLPACSHHHAKNIGQNNKDQSSHTFLYHRSHELKSDSQQYETGPTEQGCS</sequence>
<dbReference type="AlphaFoldDB" id="A0A8E0S374"/>
<proteinExistence type="predicted"/>
<dbReference type="PRINTS" id="PR00114">
    <property type="entry name" value="STPHPHTASE"/>
</dbReference>
<dbReference type="GO" id="GO:0004722">
    <property type="term" value="F:protein serine/threonine phosphatase activity"/>
    <property type="evidence" value="ECO:0007669"/>
    <property type="project" value="TreeGrafter"/>
</dbReference>
<keyword evidence="3" id="KW-1185">Reference proteome</keyword>
<feature type="domain" description="Serine/threonine specific protein phosphatases" evidence="1">
    <location>
        <begin position="17"/>
        <end position="288"/>
    </location>
</feature>
<protein>
    <submittedName>
        <fullName evidence="2">Serine/threonine-protein phosphatase</fullName>
    </submittedName>
</protein>
<evidence type="ECO:0000259" key="1">
    <source>
        <dbReference type="SMART" id="SM00156"/>
    </source>
</evidence>